<sequence length="605" mass="68089">MPLLLAGMSCLAHAEVKQRDLPPVTWKNAPAHPPVEVVRDGRARAVIFVADPAPSAKLERLVDELIEVIRLSSGAELERVEKAPPADRPAIFIGDCEAAREAGIDAVKIPIEGLVVKTAPNRVFLVGSTMPLPPGSGQWSNEGTAWAVADFLERFVGVRWYWPSALGGRTVMPSASLVIPPVHYSDQPVFRLRDYYPGKGWTLPAKARHSDKAPLPFAPGAIPEGVTRVDMGGFLPLLRAGNSWPYTIQVHEPQNLHRLGKTFHEENQELFARNKDGTRNVRMFCYSSPKTLNYLLKGCERVWNEGGRASWVTSTCVTVSPGDEAVRCSCPDCRKTVAEAGGHWVDGGSLIMATFVQRMCEAVKRRWPGKKVIYLPYWNYDTCCPEVNYPDNLVIMSAMTTYPMPLKAQRGNFEDAIQRVRDFRAQTSFPVTTWDYSVAWTYGPYQYPHVVRDYYQAVKGLSAGTYINGLHLGEWTNTGPTMYLWMRLLWNPDLDVDAVLDEMCKRLYGKAGGTAREFIRLQCALWQDGPWKNRRVKNRGAWGVPEHLFPRVWTPDVVQRLKTLRDRALTELAGDPLARQRFLYWTWSFDAFVKEAGTLHGKKAE</sequence>
<dbReference type="InterPro" id="IPR032287">
    <property type="entry name" value="DUF4838"/>
</dbReference>
<evidence type="ECO:0000313" key="1">
    <source>
        <dbReference type="EMBL" id="SVA14089.1"/>
    </source>
</evidence>
<name>A0A381TEA0_9ZZZZ</name>
<organism evidence="1">
    <name type="scientific">marine metagenome</name>
    <dbReference type="NCBI Taxonomy" id="408172"/>
    <lineage>
        <taxon>unclassified sequences</taxon>
        <taxon>metagenomes</taxon>
        <taxon>ecological metagenomes</taxon>
    </lineage>
</organism>
<gene>
    <name evidence="1" type="ORF">METZ01_LOCUS66943</name>
</gene>
<dbReference type="PANTHER" id="PTHR47406:SF2">
    <property type="entry name" value="ALPHA GLUCURONIDASE N-TERMINAL DOMAIN-CONTAINING PROTEIN"/>
    <property type="match status" value="1"/>
</dbReference>
<dbReference type="EMBL" id="UINC01004406">
    <property type="protein sequence ID" value="SVA14089.1"/>
    <property type="molecule type" value="Genomic_DNA"/>
</dbReference>
<accession>A0A381TEA0</accession>
<dbReference type="PANTHER" id="PTHR47406">
    <property type="entry name" value="COAGULATION FACTOR 5/8 TYPE, C-TERMINAL"/>
    <property type="match status" value="1"/>
</dbReference>
<proteinExistence type="predicted"/>
<dbReference type="AlphaFoldDB" id="A0A381TEA0"/>
<evidence type="ECO:0008006" key="2">
    <source>
        <dbReference type="Google" id="ProtNLM"/>
    </source>
</evidence>
<reference evidence="1" key="1">
    <citation type="submission" date="2018-05" db="EMBL/GenBank/DDBJ databases">
        <authorList>
            <person name="Lanie J.A."/>
            <person name="Ng W.-L."/>
            <person name="Kazmierczak K.M."/>
            <person name="Andrzejewski T.M."/>
            <person name="Davidsen T.M."/>
            <person name="Wayne K.J."/>
            <person name="Tettelin H."/>
            <person name="Glass J.I."/>
            <person name="Rusch D."/>
            <person name="Podicherti R."/>
            <person name="Tsui H.-C.T."/>
            <person name="Winkler M.E."/>
        </authorList>
    </citation>
    <scope>NUCLEOTIDE SEQUENCE</scope>
</reference>
<protein>
    <recommendedName>
        <fullName evidence="2">Alpha glucuronidase N-terminal domain-containing protein</fullName>
    </recommendedName>
</protein>
<dbReference type="Pfam" id="PF16126">
    <property type="entry name" value="DUF4838"/>
    <property type="match status" value="1"/>
</dbReference>